<dbReference type="AlphaFoldDB" id="A0A6F8XKM7"/>
<dbReference type="InterPro" id="IPR000412">
    <property type="entry name" value="ABC_2_transport"/>
</dbReference>
<dbReference type="Proteomes" id="UP000502508">
    <property type="component" value="Chromosome"/>
</dbReference>
<keyword evidence="5" id="KW-0046">Antibiotic resistance</keyword>
<feature type="transmembrane region" description="Helical" evidence="6">
    <location>
        <begin position="226"/>
        <end position="250"/>
    </location>
</feature>
<feature type="domain" description="ABC transmembrane type-2" evidence="7">
    <location>
        <begin position="23"/>
        <end position="252"/>
    </location>
</feature>
<keyword evidence="2 6" id="KW-0812">Transmembrane</keyword>
<dbReference type="EMBL" id="AP022870">
    <property type="protein sequence ID" value="BCB74341.1"/>
    <property type="molecule type" value="Genomic_DNA"/>
</dbReference>
<reference evidence="8 9" key="1">
    <citation type="submission" date="2020-03" db="EMBL/GenBank/DDBJ databases">
        <title>Whole genome shotgun sequence of Phytohabitans flavus NBRC 107702.</title>
        <authorList>
            <person name="Komaki H."/>
            <person name="Tamura T."/>
        </authorList>
    </citation>
    <scope>NUCLEOTIDE SEQUENCE [LARGE SCALE GENOMIC DNA]</scope>
    <source>
        <strain evidence="8 9">NBRC 107702</strain>
    </source>
</reference>
<organism evidence="8 9">
    <name type="scientific">Phytohabitans flavus</name>
    <dbReference type="NCBI Taxonomy" id="1076124"/>
    <lineage>
        <taxon>Bacteria</taxon>
        <taxon>Bacillati</taxon>
        <taxon>Actinomycetota</taxon>
        <taxon>Actinomycetes</taxon>
        <taxon>Micromonosporales</taxon>
        <taxon>Micromonosporaceae</taxon>
    </lineage>
</organism>
<feature type="transmembrane region" description="Helical" evidence="6">
    <location>
        <begin position="63"/>
        <end position="84"/>
    </location>
</feature>
<evidence type="ECO:0000256" key="6">
    <source>
        <dbReference type="RuleBase" id="RU361157"/>
    </source>
</evidence>
<dbReference type="RefSeq" id="WP_173033705.1">
    <property type="nucleotide sequence ID" value="NZ_AP022870.1"/>
</dbReference>
<keyword evidence="3 6" id="KW-1133">Transmembrane helix</keyword>
<feature type="transmembrane region" description="Helical" evidence="6">
    <location>
        <begin position="113"/>
        <end position="134"/>
    </location>
</feature>
<dbReference type="KEGG" id="pfla:Pflav_007510"/>
<keyword evidence="6" id="KW-0813">Transport</keyword>
<keyword evidence="9" id="KW-1185">Reference proteome</keyword>
<accession>A0A6F8XKM7</accession>
<dbReference type="GO" id="GO:0046677">
    <property type="term" value="P:response to antibiotic"/>
    <property type="evidence" value="ECO:0007669"/>
    <property type="project" value="UniProtKB-KW"/>
</dbReference>
<evidence type="ECO:0000256" key="4">
    <source>
        <dbReference type="ARBA" id="ARBA00023136"/>
    </source>
</evidence>
<dbReference type="GO" id="GO:0140359">
    <property type="term" value="F:ABC-type transporter activity"/>
    <property type="evidence" value="ECO:0007669"/>
    <property type="project" value="InterPro"/>
</dbReference>
<keyword evidence="6" id="KW-1003">Cell membrane</keyword>
<dbReference type="InterPro" id="IPR047817">
    <property type="entry name" value="ABC2_TM_bact-type"/>
</dbReference>
<dbReference type="PROSITE" id="PS51012">
    <property type="entry name" value="ABC_TM2"/>
    <property type="match status" value="1"/>
</dbReference>
<dbReference type="InterPro" id="IPR051784">
    <property type="entry name" value="Nod_factor_ABC_transporter"/>
</dbReference>
<feature type="transmembrane region" description="Helical" evidence="6">
    <location>
        <begin position="24"/>
        <end position="43"/>
    </location>
</feature>
<evidence type="ECO:0000256" key="3">
    <source>
        <dbReference type="ARBA" id="ARBA00022989"/>
    </source>
</evidence>
<gene>
    <name evidence="8" type="ORF">Pflav_007510</name>
</gene>
<dbReference type="PANTHER" id="PTHR43229">
    <property type="entry name" value="NODULATION PROTEIN J"/>
    <property type="match status" value="1"/>
</dbReference>
<comment type="subcellular location">
    <subcellularLocation>
        <location evidence="6">Cell membrane</location>
        <topology evidence="6">Multi-pass membrane protein</topology>
    </subcellularLocation>
    <subcellularLocation>
        <location evidence="1">Membrane</location>
        <topology evidence="1">Multi-pass membrane protein</topology>
    </subcellularLocation>
</comment>
<dbReference type="GO" id="GO:0043190">
    <property type="term" value="C:ATP-binding cassette (ABC) transporter complex"/>
    <property type="evidence" value="ECO:0007669"/>
    <property type="project" value="InterPro"/>
</dbReference>
<dbReference type="PANTHER" id="PTHR43229:SF2">
    <property type="entry name" value="NODULATION PROTEIN J"/>
    <property type="match status" value="1"/>
</dbReference>
<sequence length="254" mass="27473">MKLAHDTWLVFHQQMTLMLRSRTWLFFGLAQPVTYLVLFAPMLKPALASMGADSYGDAYRVYVPGLLVVMCLYGGLFTGFGLLAELRAGIIERARVTPVSRSALLLGRALRDVASLLVQALIITVIAVPFGLAVAVHNLLLAYLLLCVIALMTTSLSYAVTLLVRKEGALGPVMNTVAQPVALLAGVLLPVALAPAWIQAVADWNPFYWVTNGMRSLFEGNTGDTAIWQGLAGVTVLATVAIAWSTRLFARTIR</sequence>
<dbReference type="Pfam" id="PF01061">
    <property type="entry name" value="ABC2_membrane"/>
    <property type="match status" value="1"/>
</dbReference>
<evidence type="ECO:0000256" key="1">
    <source>
        <dbReference type="ARBA" id="ARBA00004141"/>
    </source>
</evidence>
<feature type="transmembrane region" description="Helical" evidence="6">
    <location>
        <begin position="140"/>
        <end position="164"/>
    </location>
</feature>
<evidence type="ECO:0000259" key="7">
    <source>
        <dbReference type="PROSITE" id="PS51012"/>
    </source>
</evidence>
<proteinExistence type="inferred from homology"/>
<evidence type="ECO:0000313" key="9">
    <source>
        <dbReference type="Proteomes" id="UP000502508"/>
    </source>
</evidence>
<keyword evidence="4 6" id="KW-0472">Membrane</keyword>
<feature type="transmembrane region" description="Helical" evidence="6">
    <location>
        <begin position="176"/>
        <end position="198"/>
    </location>
</feature>
<evidence type="ECO:0000313" key="8">
    <source>
        <dbReference type="EMBL" id="BCB74341.1"/>
    </source>
</evidence>
<dbReference type="InterPro" id="IPR013525">
    <property type="entry name" value="ABC2_TM"/>
</dbReference>
<dbReference type="PIRSF" id="PIRSF006648">
    <property type="entry name" value="DrrB"/>
    <property type="match status" value="1"/>
</dbReference>
<comment type="similarity">
    <text evidence="6">Belongs to the ABC-2 integral membrane protein family.</text>
</comment>
<name>A0A6F8XKM7_9ACTN</name>
<evidence type="ECO:0000256" key="5">
    <source>
        <dbReference type="ARBA" id="ARBA00023251"/>
    </source>
</evidence>
<protein>
    <recommendedName>
        <fullName evidence="6">Transport permease protein</fullName>
    </recommendedName>
</protein>
<evidence type="ECO:0000256" key="2">
    <source>
        <dbReference type="ARBA" id="ARBA00022692"/>
    </source>
</evidence>
<reference evidence="8 9" key="2">
    <citation type="submission" date="2020-03" db="EMBL/GenBank/DDBJ databases">
        <authorList>
            <person name="Ichikawa N."/>
            <person name="Kimura A."/>
            <person name="Kitahashi Y."/>
            <person name="Uohara A."/>
        </authorList>
    </citation>
    <scope>NUCLEOTIDE SEQUENCE [LARGE SCALE GENOMIC DNA]</scope>
    <source>
        <strain evidence="8 9">NBRC 107702</strain>
    </source>
</reference>